<organism evidence="1 2">
    <name type="scientific">Citrullus colocynthis</name>
    <name type="common">colocynth</name>
    <dbReference type="NCBI Taxonomy" id="252529"/>
    <lineage>
        <taxon>Eukaryota</taxon>
        <taxon>Viridiplantae</taxon>
        <taxon>Streptophyta</taxon>
        <taxon>Embryophyta</taxon>
        <taxon>Tracheophyta</taxon>
        <taxon>Spermatophyta</taxon>
        <taxon>Magnoliopsida</taxon>
        <taxon>eudicotyledons</taxon>
        <taxon>Gunneridae</taxon>
        <taxon>Pentapetalae</taxon>
        <taxon>rosids</taxon>
        <taxon>fabids</taxon>
        <taxon>Cucurbitales</taxon>
        <taxon>Cucurbitaceae</taxon>
        <taxon>Benincaseae</taxon>
        <taxon>Citrullus</taxon>
    </lineage>
</organism>
<evidence type="ECO:0000313" key="2">
    <source>
        <dbReference type="Proteomes" id="UP001642487"/>
    </source>
</evidence>
<keyword evidence="2" id="KW-1185">Reference proteome</keyword>
<protein>
    <submittedName>
        <fullName evidence="1">Uncharacterized protein</fullName>
    </submittedName>
</protein>
<evidence type="ECO:0000313" key="1">
    <source>
        <dbReference type="EMBL" id="CAK9318705.1"/>
    </source>
</evidence>
<reference evidence="1 2" key="1">
    <citation type="submission" date="2024-03" db="EMBL/GenBank/DDBJ databases">
        <authorList>
            <person name="Gkanogiannis A."/>
            <person name="Becerra Lopez-Lavalle L."/>
        </authorList>
    </citation>
    <scope>NUCLEOTIDE SEQUENCE [LARGE SCALE GENOMIC DNA]</scope>
</reference>
<proteinExistence type="predicted"/>
<name>A0ABP0YDZ1_9ROSI</name>
<gene>
    <name evidence="1" type="ORF">CITCOLO1_LOCUS10676</name>
</gene>
<accession>A0ABP0YDZ1</accession>
<sequence>MAISISNTSNSNSLRVEIVEGNAVWFETVRQTIVVVYDGNDLGPGFIPPNLKFIVNTKWPVLNESAKPLDLGPEAAQEVKKIYPRCGNYLTQACSLTKQPRANHDHIHHTSNQRFRLISPCSPINGSD</sequence>
<dbReference type="Proteomes" id="UP001642487">
    <property type="component" value="Chromosome 3"/>
</dbReference>
<dbReference type="EMBL" id="OZ021737">
    <property type="protein sequence ID" value="CAK9318705.1"/>
    <property type="molecule type" value="Genomic_DNA"/>
</dbReference>